<reference evidence="1" key="1">
    <citation type="submission" date="2023-10" db="EMBL/GenBank/DDBJ databases">
        <authorList>
            <person name="Chen Y."/>
            <person name="Shah S."/>
            <person name="Dougan E. K."/>
            <person name="Thang M."/>
            <person name="Chan C."/>
        </authorList>
    </citation>
    <scope>NUCLEOTIDE SEQUENCE [LARGE SCALE GENOMIC DNA]</scope>
</reference>
<keyword evidence="2" id="KW-1185">Reference proteome</keyword>
<comment type="caution">
    <text evidence="1">The sequence shown here is derived from an EMBL/GenBank/DDBJ whole genome shotgun (WGS) entry which is preliminary data.</text>
</comment>
<evidence type="ECO:0000313" key="2">
    <source>
        <dbReference type="Proteomes" id="UP001189429"/>
    </source>
</evidence>
<evidence type="ECO:0000313" key="1">
    <source>
        <dbReference type="EMBL" id="CAK0805609.1"/>
    </source>
</evidence>
<name>A0ABN9QKD0_9DINO</name>
<dbReference type="Proteomes" id="UP001189429">
    <property type="component" value="Unassembled WGS sequence"/>
</dbReference>
<dbReference type="EMBL" id="CAUYUJ010003505">
    <property type="protein sequence ID" value="CAK0805609.1"/>
    <property type="molecule type" value="Genomic_DNA"/>
</dbReference>
<sequence length="212" mass="22442">GSSFALSTRAGTECVAHLIQSLTQANPEATVLSIDGIGAFDLMSRNAMLHGLAGLPAASSALPFCRMFYGHCGIGVNMGKTKGLVVLGTPIGHAEFVRHHMRSLLADHCFLLHRLCQVGDLQTAWLLLSMCANPRANFYMRTMAPEDALEFATAHDEHMAAAVTDLLGTPADQLAVGQTAREVAQLPLCLGGLGLRCAARMAPAASWASWAD</sequence>
<feature type="non-terminal residue" evidence="1">
    <location>
        <position position="1"/>
    </location>
</feature>
<accession>A0ABN9QKD0</accession>
<organism evidence="1 2">
    <name type="scientific">Prorocentrum cordatum</name>
    <dbReference type="NCBI Taxonomy" id="2364126"/>
    <lineage>
        <taxon>Eukaryota</taxon>
        <taxon>Sar</taxon>
        <taxon>Alveolata</taxon>
        <taxon>Dinophyceae</taxon>
        <taxon>Prorocentrales</taxon>
        <taxon>Prorocentraceae</taxon>
        <taxon>Prorocentrum</taxon>
    </lineage>
</organism>
<proteinExistence type="predicted"/>
<protein>
    <submittedName>
        <fullName evidence="1">Uncharacterized protein</fullName>
    </submittedName>
</protein>
<gene>
    <name evidence="1" type="ORF">PCOR1329_LOCUS12079</name>
</gene>